<dbReference type="EMBL" id="CP047222">
    <property type="protein sequence ID" value="QHD70835.1"/>
    <property type="molecule type" value="Genomic_DNA"/>
</dbReference>
<dbReference type="InterPro" id="IPR036162">
    <property type="entry name" value="Resolvase-like_N_sf"/>
</dbReference>
<organism evidence="4 5">
    <name type="scientific">Sphingobium yanoikuyae</name>
    <name type="common">Sphingomonas yanoikuyae</name>
    <dbReference type="NCBI Taxonomy" id="13690"/>
    <lineage>
        <taxon>Bacteria</taxon>
        <taxon>Pseudomonadati</taxon>
        <taxon>Pseudomonadota</taxon>
        <taxon>Alphaproteobacteria</taxon>
        <taxon>Sphingomonadales</taxon>
        <taxon>Sphingomonadaceae</taxon>
        <taxon>Sphingobium</taxon>
    </lineage>
</organism>
<evidence type="ECO:0000259" key="3">
    <source>
        <dbReference type="Pfam" id="PF02796"/>
    </source>
</evidence>
<dbReference type="Proteomes" id="UP000464086">
    <property type="component" value="Plasmid unnamed4"/>
</dbReference>
<sequence length="183" mass="20239">MPKNVLFLVENNRSPSIEEQRSACQDDGALVVDAGAISFQDMDKALVRAGDGLEAGDTITVYDFNCLALNTTTLIRVLAKVLKKGVTVRFHAQDITIRPDEQDEPFKLIAALDNHWRLVHGIKTHANDSKPGRKARLADDQLDEIRTMLGAQGATVTSVAKELGVGRTTLFDFLQRHRQDEKS</sequence>
<geneLocation type="plasmid" evidence="4">
    <name>unnamed4</name>
</geneLocation>
<proteinExistence type="inferred from homology"/>
<dbReference type="CDD" id="cd00569">
    <property type="entry name" value="HTH_Hin_like"/>
    <property type="match status" value="1"/>
</dbReference>
<dbReference type="Gene3D" id="1.10.10.60">
    <property type="entry name" value="Homeodomain-like"/>
    <property type="match status" value="1"/>
</dbReference>
<evidence type="ECO:0000313" key="5">
    <source>
        <dbReference type="Proteomes" id="UP000464086"/>
    </source>
</evidence>
<dbReference type="InterPro" id="IPR006119">
    <property type="entry name" value="Resolv_N"/>
</dbReference>
<feature type="domain" description="Resolvase/invertase-type recombinase catalytic" evidence="2">
    <location>
        <begin position="16"/>
        <end position="117"/>
    </location>
</feature>
<comment type="similarity">
    <text evidence="1">Belongs to the site-specific recombinase resolvase family.</text>
</comment>
<feature type="domain" description="Resolvase HTH" evidence="3">
    <location>
        <begin position="132"/>
        <end position="170"/>
    </location>
</feature>
<dbReference type="Pfam" id="PF00239">
    <property type="entry name" value="Resolvase"/>
    <property type="match status" value="1"/>
</dbReference>
<gene>
    <name evidence="4" type="ORF">GS397_27425</name>
</gene>
<dbReference type="SUPFAM" id="SSF46689">
    <property type="entry name" value="Homeodomain-like"/>
    <property type="match status" value="1"/>
</dbReference>
<dbReference type="RefSeq" id="WP_159368317.1">
    <property type="nucleotide sequence ID" value="NZ_CP047222.1"/>
</dbReference>
<reference evidence="4 5" key="1">
    <citation type="submission" date="2019-12" db="EMBL/GenBank/DDBJ databases">
        <title>Functional and genomic insights into the Sphingobium yanoikuyae YC-JY1, a bacterium efficiently degrading bisphenol A.</title>
        <authorList>
            <person name="Jia Y."/>
            <person name="Li X."/>
            <person name="Wang J."/>
            <person name="Eltoukhy A."/>
            <person name="Lamraoui I."/>
            <person name="Yan Y."/>
        </authorList>
    </citation>
    <scope>NUCLEOTIDE SEQUENCE [LARGE SCALE GENOMIC DNA]</scope>
    <source>
        <strain evidence="4 5">YC-JY1</strain>
        <plasmid evidence="4 5">unnamed4</plasmid>
    </source>
</reference>
<evidence type="ECO:0000259" key="2">
    <source>
        <dbReference type="Pfam" id="PF00239"/>
    </source>
</evidence>
<dbReference type="GO" id="GO:0003677">
    <property type="term" value="F:DNA binding"/>
    <property type="evidence" value="ECO:0007669"/>
    <property type="project" value="InterPro"/>
</dbReference>
<keyword evidence="4" id="KW-0614">Plasmid</keyword>
<evidence type="ECO:0000256" key="1">
    <source>
        <dbReference type="ARBA" id="ARBA00009913"/>
    </source>
</evidence>
<dbReference type="SUPFAM" id="SSF53041">
    <property type="entry name" value="Resolvase-like"/>
    <property type="match status" value="1"/>
</dbReference>
<accession>A0A6P1GQG9</accession>
<name>A0A6P1GQG9_SPHYA</name>
<dbReference type="GO" id="GO:0000150">
    <property type="term" value="F:DNA strand exchange activity"/>
    <property type="evidence" value="ECO:0007669"/>
    <property type="project" value="InterPro"/>
</dbReference>
<protein>
    <submittedName>
        <fullName evidence="4">Recombinase family protein</fullName>
    </submittedName>
</protein>
<dbReference type="InterPro" id="IPR009057">
    <property type="entry name" value="Homeodomain-like_sf"/>
</dbReference>
<dbReference type="Gene3D" id="3.40.50.1390">
    <property type="entry name" value="Resolvase, N-terminal catalytic domain"/>
    <property type="match status" value="1"/>
</dbReference>
<dbReference type="AlphaFoldDB" id="A0A6P1GQG9"/>
<evidence type="ECO:0000313" key="4">
    <source>
        <dbReference type="EMBL" id="QHD70835.1"/>
    </source>
</evidence>
<dbReference type="InterPro" id="IPR006120">
    <property type="entry name" value="Resolvase_HTH_dom"/>
</dbReference>
<dbReference type="Pfam" id="PF02796">
    <property type="entry name" value="HTH_7"/>
    <property type="match status" value="1"/>
</dbReference>